<accession>A0A6J6DSG8</accession>
<proteinExistence type="predicted"/>
<gene>
    <name evidence="1" type="ORF">UFOPK1572_01118</name>
</gene>
<dbReference type="AlphaFoldDB" id="A0A6J6DSG8"/>
<protein>
    <submittedName>
        <fullName evidence="1">Unannotated protein</fullName>
    </submittedName>
</protein>
<dbReference type="EMBL" id="CAEZTC010000149">
    <property type="protein sequence ID" value="CAB4566154.1"/>
    <property type="molecule type" value="Genomic_DNA"/>
</dbReference>
<name>A0A6J6DSG8_9ZZZZ</name>
<organism evidence="1">
    <name type="scientific">freshwater metagenome</name>
    <dbReference type="NCBI Taxonomy" id="449393"/>
    <lineage>
        <taxon>unclassified sequences</taxon>
        <taxon>metagenomes</taxon>
        <taxon>ecological metagenomes</taxon>
    </lineage>
</organism>
<evidence type="ECO:0000313" key="1">
    <source>
        <dbReference type="EMBL" id="CAB4566154.1"/>
    </source>
</evidence>
<reference evidence="1" key="1">
    <citation type="submission" date="2020-05" db="EMBL/GenBank/DDBJ databases">
        <authorList>
            <person name="Chiriac C."/>
            <person name="Salcher M."/>
            <person name="Ghai R."/>
            <person name="Kavagutti S V."/>
        </authorList>
    </citation>
    <scope>NUCLEOTIDE SEQUENCE</scope>
</reference>
<sequence>MTLPIIAFAVPKASLPIRNTTVFPLRSTPVASAKTFGRPSNTKPMTPKGARHCSTFHPECCTVDSSASGAISTSLHIVNAVIMSSRILPESSKRVTDRPRTRASLTSL</sequence>